<protein>
    <recommendedName>
        <fullName evidence="1">B box-type domain-containing protein</fullName>
    </recommendedName>
</protein>
<dbReference type="InterPro" id="IPR000315">
    <property type="entry name" value="Znf_B-box"/>
</dbReference>
<evidence type="ECO:0000313" key="4">
    <source>
        <dbReference type="Proteomes" id="UP000322983"/>
    </source>
</evidence>
<dbReference type="PROSITE" id="PS50119">
    <property type="entry name" value="ZF_BBOX"/>
    <property type="match status" value="1"/>
</dbReference>
<organism evidence="2 4">
    <name type="scientific">Sulfuracidifex tepidarius</name>
    <dbReference type="NCBI Taxonomy" id="1294262"/>
    <lineage>
        <taxon>Archaea</taxon>
        <taxon>Thermoproteota</taxon>
        <taxon>Thermoprotei</taxon>
        <taxon>Sulfolobales</taxon>
        <taxon>Sulfolobaceae</taxon>
        <taxon>Sulfuracidifex</taxon>
    </lineage>
</organism>
<gene>
    <name evidence="2" type="ORF">IC006_1117</name>
    <name evidence="3" type="ORF">IC007_1092</name>
</gene>
<dbReference type="EMBL" id="AP018929">
    <property type="protein sequence ID" value="BBG23822.1"/>
    <property type="molecule type" value="Genomic_DNA"/>
</dbReference>
<proteinExistence type="predicted"/>
<accession>A0A510DUC4</accession>
<evidence type="ECO:0000313" key="5">
    <source>
        <dbReference type="Proteomes" id="UP000325030"/>
    </source>
</evidence>
<name>A0A510DUC4_9CREN</name>
<dbReference type="EMBL" id="AP018930">
    <property type="protein sequence ID" value="BBG26577.1"/>
    <property type="molecule type" value="Genomic_DNA"/>
</dbReference>
<sequence length="99" mass="11551">MMKKHVINSKDSLKCEICWENDSKHCCKICGRKVCEEDFNKERGICKVCEMSICQLCQRNLAIGYCECCGRLVCIECTAYHDKSRRICKECFQKIQKPT</sequence>
<dbReference type="GO" id="GO:0008270">
    <property type="term" value="F:zinc ion binding"/>
    <property type="evidence" value="ECO:0007669"/>
    <property type="project" value="InterPro"/>
</dbReference>
<dbReference type="STRING" id="1294262.GCA_001316085_01064"/>
<accession>A0A510E282</accession>
<dbReference type="Proteomes" id="UP000322983">
    <property type="component" value="Chromosome"/>
</dbReference>
<feature type="domain" description="B box-type" evidence="1">
    <location>
        <begin position="49"/>
        <end position="81"/>
    </location>
</feature>
<evidence type="ECO:0000313" key="2">
    <source>
        <dbReference type="EMBL" id="BBG23822.1"/>
    </source>
</evidence>
<evidence type="ECO:0000313" key="3">
    <source>
        <dbReference type="EMBL" id="BBG26577.1"/>
    </source>
</evidence>
<reference evidence="2 4" key="2">
    <citation type="journal article" date="2020" name="Int. J. Syst. Evol. Microbiol.">
        <title>Sulfuracidifex tepidarius gen. nov., sp. nov. and transfer of Sulfolobus metallicus Huber and Stetter 1992 to the genus Sulfuracidifex as Sulfuracidifex metallicus comb. nov.</title>
        <authorList>
            <person name="Itoh T."/>
            <person name="Miura T."/>
            <person name="Sakai H.D."/>
            <person name="Kato S."/>
            <person name="Ohkuma M."/>
            <person name="Takashina T."/>
        </authorList>
    </citation>
    <scope>NUCLEOTIDE SEQUENCE [LARGE SCALE GENOMIC DNA]</scope>
    <source>
        <strain evidence="2 4">IC-006</strain>
        <strain evidence="3">IC-007</strain>
    </source>
</reference>
<dbReference type="KEGG" id="step:IC006_1117"/>
<reference evidence="5" key="1">
    <citation type="submission" date="2018-09" db="EMBL/GenBank/DDBJ databases">
        <title>Complete Genome Sequencing of Sulfolobus sp. JCM 16834.</title>
        <authorList>
            <person name="Kato S."/>
            <person name="Itoh T."/>
            <person name="Ohkuma M."/>
        </authorList>
    </citation>
    <scope>NUCLEOTIDE SEQUENCE [LARGE SCALE GENOMIC DNA]</scope>
    <source>
        <strain evidence="5">IC-007</strain>
    </source>
</reference>
<evidence type="ECO:0000259" key="1">
    <source>
        <dbReference type="PROSITE" id="PS50119"/>
    </source>
</evidence>
<dbReference type="Proteomes" id="UP000325030">
    <property type="component" value="Chromosome"/>
</dbReference>
<keyword evidence="4" id="KW-1185">Reference proteome</keyword>
<dbReference type="AlphaFoldDB" id="A0A510DUC4"/>